<dbReference type="InterPro" id="IPR002931">
    <property type="entry name" value="Transglutaminase-like"/>
</dbReference>
<protein>
    <submittedName>
        <fullName evidence="3">Uncharacterized protein</fullName>
    </submittedName>
</protein>
<dbReference type="AlphaFoldDB" id="A0A532V6L1"/>
<sequence>MNRLLSFLILILATTGCRQAVRTSHDVIYLLSGEEKIGALERITADSLWFRAEEGTLAFAKSEIRGLDLPQPRQGEEWKTLKDIDDSILKEILTTFTPPQIDVRYVNLYVEHNFILHEDGTFEKRMRVIRYVSAESGKGAAANNTWSYLADRAYAKVDFARSYSPDGEINHITEAAINRVSRYPAPAEYSNLTQLQIAVPESRVGSVLDFQFSTIQNVADSIHPICEEIVLEDRQPTMMEIIRVEQPQGGHLAVYASSGQKPERETRKGREILTWRIQNQPPLRFEQMTPPAADYLPHFIVAEEKDWHSIARSLRAHADKAIQPGERLTQVVDSLTQGLPASEEKARALYEFVAASIRPAGPSLDSYSYVSTLAETVLVRGFANNLDRAALLCVLMREAGLEADLVLIRDRSSGRVVPTFPTLGQLNTALVLFEDRIYLDPNSNVGFGTTSDQDAMGLSLSSGKLKKTPLRTPNEEATITSTLAQLRADGSLDLTVDVEFNGQNSAWWKRYLKPLSPAELRQEAEELAAEIHPNARLKDFRFRGIAPLNQNITYTLNVSIPDYATRAGEYLILYLPGVEHSAYWVGARDRAYPIDRVTRSADILNLSLQLPPGAELIYYPQDVSISNSYDSYAATFVQPGRGVLQFSESLQVLKPWIPPQEYPKYKELVEGMARLSQEPIVLKLH</sequence>
<evidence type="ECO:0000259" key="1">
    <source>
        <dbReference type="Pfam" id="PF01841"/>
    </source>
</evidence>
<evidence type="ECO:0000259" key="2">
    <source>
        <dbReference type="Pfam" id="PF12969"/>
    </source>
</evidence>
<feature type="domain" description="DUF3857" evidence="2">
    <location>
        <begin position="119"/>
        <end position="283"/>
    </location>
</feature>
<dbReference type="InterPro" id="IPR024618">
    <property type="entry name" value="DUF3857"/>
</dbReference>
<proteinExistence type="predicted"/>
<dbReference type="EMBL" id="NJBO01000008">
    <property type="protein sequence ID" value="TKJ42836.1"/>
    <property type="molecule type" value="Genomic_DNA"/>
</dbReference>
<organism evidence="3 4">
    <name type="scientific">candidate division TA06 bacterium B3_TA06</name>
    <dbReference type="NCBI Taxonomy" id="2012487"/>
    <lineage>
        <taxon>Bacteria</taxon>
        <taxon>Bacteria division TA06</taxon>
    </lineage>
</organism>
<feature type="domain" description="Transglutaminase-like" evidence="1">
    <location>
        <begin position="330"/>
        <end position="407"/>
    </location>
</feature>
<dbReference type="SUPFAM" id="SSF54001">
    <property type="entry name" value="Cysteine proteinases"/>
    <property type="match status" value="1"/>
</dbReference>
<reference evidence="3 4" key="1">
    <citation type="submission" date="2017-06" db="EMBL/GenBank/DDBJ databases">
        <title>Novel microbial phyla capable of carbon fixation and sulfur reduction in deep-sea sediments.</title>
        <authorList>
            <person name="Huang J."/>
            <person name="Baker B."/>
            <person name="Wang Y."/>
        </authorList>
    </citation>
    <scope>NUCLEOTIDE SEQUENCE [LARGE SCALE GENOMIC DNA]</scope>
    <source>
        <strain evidence="3">B3_TA06</strain>
    </source>
</reference>
<dbReference type="Gene3D" id="2.60.40.3140">
    <property type="match status" value="1"/>
</dbReference>
<evidence type="ECO:0000313" key="4">
    <source>
        <dbReference type="Proteomes" id="UP000317778"/>
    </source>
</evidence>
<dbReference type="Gene3D" id="3.10.620.30">
    <property type="match status" value="1"/>
</dbReference>
<dbReference type="Pfam" id="PF01841">
    <property type="entry name" value="Transglut_core"/>
    <property type="match status" value="1"/>
</dbReference>
<accession>A0A532V6L1</accession>
<dbReference type="Pfam" id="PF12969">
    <property type="entry name" value="DUF3857"/>
    <property type="match status" value="1"/>
</dbReference>
<evidence type="ECO:0000313" key="3">
    <source>
        <dbReference type="EMBL" id="TKJ42836.1"/>
    </source>
</evidence>
<comment type="caution">
    <text evidence="3">The sequence shown here is derived from an EMBL/GenBank/DDBJ whole genome shotgun (WGS) entry which is preliminary data.</text>
</comment>
<dbReference type="Proteomes" id="UP000317778">
    <property type="component" value="Unassembled WGS sequence"/>
</dbReference>
<gene>
    <name evidence="3" type="ORF">CEE36_06105</name>
</gene>
<dbReference type="Gene3D" id="2.60.120.1130">
    <property type="match status" value="1"/>
</dbReference>
<dbReference type="PROSITE" id="PS51257">
    <property type="entry name" value="PROKAR_LIPOPROTEIN"/>
    <property type="match status" value="1"/>
</dbReference>
<dbReference type="InterPro" id="IPR038765">
    <property type="entry name" value="Papain-like_cys_pep_sf"/>
</dbReference>
<name>A0A532V6L1_UNCT6</name>